<evidence type="ECO:0000313" key="2">
    <source>
        <dbReference type="EMBL" id="OOK66836.1"/>
    </source>
</evidence>
<organism evidence="2 3">
    <name type="scientific">Mycobacterium kansasii</name>
    <dbReference type="NCBI Taxonomy" id="1768"/>
    <lineage>
        <taxon>Bacteria</taxon>
        <taxon>Bacillati</taxon>
        <taxon>Actinomycetota</taxon>
        <taxon>Actinomycetes</taxon>
        <taxon>Mycobacteriales</taxon>
        <taxon>Mycobacteriaceae</taxon>
        <taxon>Mycobacterium</taxon>
    </lineage>
</organism>
<accession>A0A1V3WK68</accession>
<proteinExistence type="predicted"/>
<dbReference type="AlphaFoldDB" id="A0A1V3WK68"/>
<feature type="region of interest" description="Disordered" evidence="1">
    <location>
        <begin position="1"/>
        <end position="52"/>
    </location>
</feature>
<protein>
    <submittedName>
        <fullName evidence="2">Uncharacterized protein</fullName>
    </submittedName>
</protein>
<dbReference type="EMBL" id="MVBN01000009">
    <property type="protein sequence ID" value="OOK66836.1"/>
    <property type="molecule type" value="Genomic_DNA"/>
</dbReference>
<gene>
    <name evidence="2" type="ORF">BZL29_7255</name>
</gene>
<sequence>MSAPGRLRRLGTSTRIPGDRAGGPDRTRIYPLNPTAKPARSGVPMRRRSRLP</sequence>
<comment type="caution">
    <text evidence="2">The sequence shown here is derived from an EMBL/GenBank/DDBJ whole genome shotgun (WGS) entry which is preliminary data.</text>
</comment>
<reference evidence="2 3" key="1">
    <citation type="submission" date="2017-02" db="EMBL/GenBank/DDBJ databases">
        <title>Complete genome sequences of Mycobacterium kansasii strains isolated from rhesus macaques.</title>
        <authorList>
            <person name="Panda A."/>
            <person name="Nagaraj S."/>
            <person name="Zhao X."/>
            <person name="Tettelin H."/>
            <person name="Detolla L.J."/>
        </authorList>
    </citation>
    <scope>NUCLEOTIDE SEQUENCE [LARGE SCALE GENOMIC DNA]</scope>
    <source>
        <strain evidence="2 3">11-3469</strain>
    </source>
</reference>
<dbReference type="Proteomes" id="UP000188532">
    <property type="component" value="Unassembled WGS sequence"/>
</dbReference>
<name>A0A1V3WK68_MYCKA</name>
<evidence type="ECO:0000313" key="3">
    <source>
        <dbReference type="Proteomes" id="UP000188532"/>
    </source>
</evidence>
<evidence type="ECO:0000256" key="1">
    <source>
        <dbReference type="SAM" id="MobiDB-lite"/>
    </source>
</evidence>